<accession>S8DPY2</accession>
<evidence type="ECO:0000313" key="3">
    <source>
        <dbReference type="Proteomes" id="UP000015241"/>
    </source>
</evidence>
<feature type="region of interest" description="Disordered" evidence="1">
    <location>
        <begin position="102"/>
        <end position="226"/>
    </location>
</feature>
<proteinExistence type="predicted"/>
<gene>
    <name evidence="2" type="ORF">FOMPIDRAFT_1054867</name>
</gene>
<feature type="compositionally biased region" description="Polar residues" evidence="1">
    <location>
        <begin position="271"/>
        <end position="287"/>
    </location>
</feature>
<feature type="compositionally biased region" description="Basic and acidic residues" evidence="1">
    <location>
        <begin position="366"/>
        <end position="378"/>
    </location>
</feature>
<dbReference type="HOGENOM" id="CLU_591885_0_0_1"/>
<feature type="compositionally biased region" description="Low complexity" evidence="1">
    <location>
        <begin position="302"/>
        <end position="316"/>
    </location>
</feature>
<sequence>MYVAVRPPTSTVHIFNLIRLDLAYPLTGRAIKGGRLNANWKFEDEATLLALHARLEEYFQDEPFGMYHAVVELVGHDRADALVESGQLKRRVGILREPSTQMTAPATMAGSSTAGPSGSLPRSASAHTGSFSVIPTREHTTTLAERYNIQPPAPATAVARVSSREGTHVRRTGLQDAAPHNSAGSRPSVAPGRSQPPQPTQGMSEKRAGKQPERRATRAPEPMQMVAAPVTDQPPAASWSLQRSVMHPVFRVSMPPASDTPFLSQQPVVRAPTQGTVHPRVQSSQGRKPTASGMMPPPTAVPVPTATKATSARASRQPAVAPPPARTREGAPVPTLPARAAAVTTLGQVGLRSQSVMPAVNSPAERPLRQEDATDRLRARLLQSQADTDPESQSRKRALFRSVSEIPSRSASRSASTPQEERPLKRVKTKNGQTFTFQPLPSPPPRNYDDDSDEDTYSIFGI</sequence>
<feature type="region of interest" description="Disordered" evidence="1">
    <location>
        <begin position="271"/>
        <end position="334"/>
    </location>
</feature>
<evidence type="ECO:0000313" key="2">
    <source>
        <dbReference type="EMBL" id="EPS94717.1"/>
    </source>
</evidence>
<feature type="compositionally biased region" description="Polar residues" evidence="1">
    <location>
        <begin position="430"/>
        <end position="439"/>
    </location>
</feature>
<protein>
    <submittedName>
        <fullName evidence="2">Uncharacterized protein</fullName>
    </submittedName>
</protein>
<dbReference type="InParanoid" id="S8DPY2"/>
<dbReference type="AlphaFoldDB" id="S8DPY2"/>
<feature type="compositionally biased region" description="Basic and acidic residues" evidence="1">
    <location>
        <begin position="204"/>
        <end position="218"/>
    </location>
</feature>
<dbReference type="EMBL" id="KE504225">
    <property type="protein sequence ID" value="EPS94717.1"/>
    <property type="molecule type" value="Genomic_DNA"/>
</dbReference>
<reference evidence="2 3" key="1">
    <citation type="journal article" date="2012" name="Science">
        <title>The Paleozoic origin of enzymatic lignin decomposition reconstructed from 31 fungal genomes.</title>
        <authorList>
            <person name="Floudas D."/>
            <person name="Binder M."/>
            <person name="Riley R."/>
            <person name="Barry K."/>
            <person name="Blanchette R.A."/>
            <person name="Henrissat B."/>
            <person name="Martinez A.T."/>
            <person name="Otillar R."/>
            <person name="Spatafora J.W."/>
            <person name="Yadav J.S."/>
            <person name="Aerts A."/>
            <person name="Benoit I."/>
            <person name="Boyd A."/>
            <person name="Carlson A."/>
            <person name="Copeland A."/>
            <person name="Coutinho P.M."/>
            <person name="de Vries R.P."/>
            <person name="Ferreira P."/>
            <person name="Findley K."/>
            <person name="Foster B."/>
            <person name="Gaskell J."/>
            <person name="Glotzer D."/>
            <person name="Gorecki P."/>
            <person name="Heitman J."/>
            <person name="Hesse C."/>
            <person name="Hori C."/>
            <person name="Igarashi K."/>
            <person name="Jurgens J.A."/>
            <person name="Kallen N."/>
            <person name="Kersten P."/>
            <person name="Kohler A."/>
            <person name="Kuees U."/>
            <person name="Kumar T.K.A."/>
            <person name="Kuo A."/>
            <person name="LaButti K."/>
            <person name="Larrondo L.F."/>
            <person name="Lindquist E."/>
            <person name="Ling A."/>
            <person name="Lombard V."/>
            <person name="Lucas S."/>
            <person name="Lundell T."/>
            <person name="Martin R."/>
            <person name="McLaughlin D.J."/>
            <person name="Morgenstern I."/>
            <person name="Morin E."/>
            <person name="Murat C."/>
            <person name="Nagy L.G."/>
            <person name="Nolan M."/>
            <person name="Ohm R.A."/>
            <person name="Patyshakuliyeva A."/>
            <person name="Rokas A."/>
            <person name="Ruiz-Duenas F.J."/>
            <person name="Sabat G."/>
            <person name="Salamov A."/>
            <person name="Samejima M."/>
            <person name="Schmutz J."/>
            <person name="Slot J.C."/>
            <person name="St John F."/>
            <person name="Stenlid J."/>
            <person name="Sun H."/>
            <person name="Sun S."/>
            <person name="Syed K."/>
            <person name="Tsang A."/>
            <person name="Wiebenga A."/>
            <person name="Young D."/>
            <person name="Pisabarro A."/>
            <person name="Eastwood D.C."/>
            <person name="Martin F."/>
            <person name="Cullen D."/>
            <person name="Grigoriev I.V."/>
            <person name="Hibbett D.S."/>
        </authorList>
    </citation>
    <scope>NUCLEOTIDE SEQUENCE</scope>
    <source>
        <strain evidence="3">FP-58527</strain>
    </source>
</reference>
<feature type="region of interest" description="Disordered" evidence="1">
    <location>
        <begin position="354"/>
        <end position="462"/>
    </location>
</feature>
<feature type="compositionally biased region" description="Polar residues" evidence="1">
    <location>
        <begin position="102"/>
        <end position="133"/>
    </location>
</feature>
<name>S8DPY2_FOMSC</name>
<keyword evidence="3" id="KW-1185">Reference proteome</keyword>
<evidence type="ECO:0000256" key="1">
    <source>
        <dbReference type="SAM" id="MobiDB-lite"/>
    </source>
</evidence>
<dbReference type="STRING" id="743788.S8DPY2"/>
<organism evidence="2 3">
    <name type="scientific">Fomitopsis schrenkii</name>
    <name type="common">Brown rot fungus</name>
    <dbReference type="NCBI Taxonomy" id="2126942"/>
    <lineage>
        <taxon>Eukaryota</taxon>
        <taxon>Fungi</taxon>
        <taxon>Dikarya</taxon>
        <taxon>Basidiomycota</taxon>
        <taxon>Agaricomycotina</taxon>
        <taxon>Agaricomycetes</taxon>
        <taxon>Polyporales</taxon>
        <taxon>Fomitopsis</taxon>
    </lineage>
</organism>
<dbReference type="Proteomes" id="UP000015241">
    <property type="component" value="Unassembled WGS sequence"/>
</dbReference>